<dbReference type="SUPFAM" id="SSF47413">
    <property type="entry name" value="lambda repressor-like DNA-binding domains"/>
    <property type="match status" value="1"/>
</dbReference>
<evidence type="ECO:0000313" key="2">
    <source>
        <dbReference type="EMBL" id="MFC5946888.1"/>
    </source>
</evidence>
<dbReference type="SMART" id="SM00530">
    <property type="entry name" value="HTH_XRE"/>
    <property type="match status" value="1"/>
</dbReference>
<dbReference type="PANTHER" id="PTHR35010:SF2">
    <property type="entry name" value="BLL4672 PROTEIN"/>
    <property type="match status" value="1"/>
</dbReference>
<dbReference type="RefSeq" id="WP_379563216.1">
    <property type="nucleotide sequence ID" value="NZ_JBHSQK010000004.1"/>
</dbReference>
<dbReference type="InterPro" id="IPR001387">
    <property type="entry name" value="Cro/C1-type_HTH"/>
</dbReference>
<feature type="domain" description="HTH cro/C1-type" evidence="1">
    <location>
        <begin position="34"/>
        <end position="81"/>
    </location>
</feature>
<keyword evidence="3" id="KW-1185">Reference proteome</keyword>
<dbReference type="Gene3D" id="1.10.260.40">
    <property type="entry name" value="lambda repressor-like DNA-binding domains"/>
    <property type="match status" value="1"/>
</dbReference>
<accession>A0ABW1I1T2</accession>
<organism evidence="2 3">
    <name type="scientific">Pseudonocardia lutea</name>
    <dbReference type="NCBI Taxonomy" id="2172015"/>
    <lineage>
        <taxon>Bacteria</taxon>
        <taxon>Bacillati</taxon>
        <taxon>Actinomycetota</taxon>
        <taxon>Actinomycetes</taxon>
        <taxon>Pseudonocardiales</taxon>
        <taxon>Pseudonocardiaceae</taxon>
        <taxon>Pseudonocardia</taxon>
    </lineage>
</organism>
<evidence type="ECO:0000313" key="3">
    <source>
        <dbReference type="Proteomes" id="UP001596119"/>
    </source>
</evidence>
<protein>
    <submittedName>
        <fullName evidence="2">Helix-turn-helix transcriptional regulator</fullName>
    </submittedName>
</protein>
<dbReference type="InterPro" id="IPR010982">
    <property type="entry name" value="Lambda_DNA-bd_dom_sf"/>
</dbReference>
<dbReference type="InterPro" id="IPR041413">
    <property type="entry name" value="MLTR_LBD"/>
</dbReference>
<dbReference type="PROSITE" id="PS50943">
    <property type="entry name" value="HTH_CROC1"/>
    <property type="match status" value="1"/>
</dbReference>
<dbReference type="Proteomes" id="UP001596119">
    <property type="component" value="Unassembled WGS sequence"/>
</dbReference>
<evidence type="ECO:0000259" key="1">
    <source>
        <dbReference type="PROSITE" id="PS50943"/>
    </source>
</evidence>
<name>A0ABW1I1T2_9PSEU</name>
<gene>
    <name evidence="2" type="ORF">ACFQH9_01185</name>
</gene>
<dbReference type="Pfam" id="PF13560">
    <property type="entry name" value="HTH_31"/>
    <property type="match status" value="1"/>
</dbReference>
<proteinExistence type="predicted"/>
<dbReference type="EMBL" id="JBHSQK010000004">
    <property type="protein sequence ID" value="MFC5946888.1"/>
    <property type="molecule type" value="Genomic_DNA"/>
</dbReference>
<comment type="caution">
    <text evidence="2">The sequence shown here is derived from an EMBL/GenBank/DDBJ whole genome shotgun (WGS) entry which is preliminary data.</text>
</comment>
<sequence>MNRDELAGLLRRARERLQPEEVGLPHGARRRTPGLRREEVAQLAGVSSDYVMRLEQRRSAQPSTQLLAALARALRLSGDERDHLFVLAGHRPPAGPRGGHVEPGLLHLLDSLVDTPAQLVDELGTLLAQNRMAETLFGEVCTVTGDRRNVVWRWFTEPAVRAPHPPEECQRLSRVHVADLRAALARRRQAGGRDAEGEALLARLRRDSPEFAALWEEHEVAVRRESRMRVHHPTVGLLELDSVVLRTTAEDQRLLLFTPAPGTGTAGRLGLLRVVGPEDFTHLDPSGR</sequence>
<dbReference type="Gene3D" id="3.30.450.180">
    <property type="match status" value="1"/>
</dbReference>
<dbReference type="PANTHER" id="PTHR35010">
    <property type="entry name" value="BLL4672 PROTEIN-RELATED"/>
    <property type="match status" value="1"/>
</dbReference>
<reference evidence="3" key="1">
    <citation type="journal article" date="2019" name="Int. J. Syst. Evol. Microbiol.">
        <title>The Global Catalogue of Microorganisms (GCM) 10K type strain sequencing project: providing services to taxonomists for standard genome sequencing and annotation.</title>
        <authorList>
            <consortium name="The Broad Institute Genomics Platform"/>
            <consortium name="The Broad Institute Genome Sequencing Center for Infectious Disease"/>
            <person name="Wu L."/>
            <person name="Ma J."/>
        </authorList>
    </citation>
    <scope>NUCLEOTIDE SEQUENCE [LARGE SCALE GENOMIC DNA]</scope>
    <source>
        <strain evidence="3">CGMCC 4.7397</strain>
    </source>
</reference>
<dbReference type="Pfam" id="PF17765">
    <property type="entry name" value="MLTR_LBD"/>
    <property type="match status" value="1"/>
</dbReference>